<sequence>MTELWYTISQLWVGTFFYGIYFTLFCICIYILLRRPRSLSNTVLVVTAIALFILSTVQVVINLVLGAVNLGEIEIPFTRLHHAAILIYGINNMIAYGVIIYRCYLIWNNNIYVVSLPIILLIVTTGELFGVDLSLLKNPYLALSLATNILVTAMTAGRIWWIYRTARPYLQADVQRRYVSAISILVESGMLCPATVLAYLILGAIHSAKILQPPTFQVLTQIIGIAPTLIIVRVGLGAGVLSKEDHQNTVRATLCHSNGPQVT</sequence>
<evidence type="ECO:0000256" key="1">
    <source>
        <dbReference type="SAM" id="Phobius"/>
    </source>
</evidence>
<feature type="transmembrane region" description="Helical" evidence="1">
    <location>
        <begin position="184"/>
        <end position="206"/>
    </location>
</feature>
<dbReference type="AlphaFoldDB" id="A0A8H7DBD2"/>
<reference evidence="2" key="1">
    <citation type="submission" date="2020-05" db="EMBL/GenBank/DDBJ databases">
        <title>Mycena genomes resolve the evolution of fungal bioluminescence.</title>
        <authorList>
            <person name="Tsai I.J."/>
        </authorList>
    </citation>
    <scope>NUCLEOTIDE SEQUENCE</scope>
    <source>
        <strain evidence="2">CCC161011</strain>
    </source>
</reference>
<dbReference type="EMBL" id="JACAZI010000002">
    <property type="protein sequence ID" value="KAF7368215.1"/>
    <property type="molecule type" value="Genomic_DNA"/>
</dbReference>
<keyword evidence="1" id="KW-0812">Transmembrane</keyword>
<keyword evidence="3" id="KW-1185">Reference proteome</keyword>
<dbReference type="OrthoDB" id="3226582at2759"/>
<keyword evidence="1" id="KW-0472">Membrane</keyword>
<proteinExistence type="predicted"/>
<feature type="transmembrane region" description="Helical" evidence="1">
    <location>
        <begin position="218"/>
        <end position="241"/>
    </location>
</feature>
<comment type="caution">
    <text evidence="2">The sequence shown here is derived from an EMBL/GenBank/DDBJ whole genome shotgun (WGS) entry which is preliminary data.</text>
</comment>
<keyword evidence="1" id="KW-1133">Transmembrane helix</keyword>
<organism evidence="2 3">
    <name type="scientific">Mycena venus</name>
    <dbReference type="NCBI Taxonomy" id="2733690"/>
    <lineage>
        <taxon>Eukaryota</taxon>
        <taxon>Fungi</taxon>
        <taxon>Dikarya</taxon>
        <taxon>Basidiomycota</taxon>
        <taxon>Agaricomycotina</taxon>
        <taxon>Agaricomycetes</taxon>
        <taxon>Agaricomycetidae</taxon>
        <taxon>Agaricales</taxon>
        <taxon>Marasmiineae</taxon>
        <taxon>Mycenaceae</taxon>
        <taxon>Mycena</taxon>
    </lineage>
</organism>
<evidence type="ECO:0000313" key="2">
    <source>
        <dbReference type="EMBL" id="KAF7368215.1"/>
    </source>
</evidence>
<feature type="transmembrane region" description="Helical" evidence="1">
    <location>
        <begin position="45"/>
        <end position="68"/>
    </location>
</feature>
<feature type="transmembrane region" description="Helical" evidence="1">
    <location>
        <begin position="12"/>
        <end position="33"/>
    </location>
</feature>
<feature type="transmembrane region" description="Helical" evidence="1">
    <location>
        <begin position="141"/>
        <end position="163"/>
    </location>
</feature>
<evidence type="ECO:0000313" key="3">
    <source>
        <dbReference type="Proteomes" id="UP000620124"/>
    </source>
</evidence>
<accession>A0A8H7DBD2</accession>
<feature type="transmembrane region" description="Helical" evidence="1">
    <location>
        <begin position="80"/>
        <end position="99"/>
    </location>
</feature>
<feature type="transmembrane region" description="Helical" evidence="1">
    <location>
        <begin position="111"/>
        <end position="129"/>
    </location>
</feature>
<protein>
    <submittedName>
        <fullName evidence="2">Uncharacterized protein</fullName>
    </submittedName>
</protein>
<name>A0A8H7DBD2_9AGAR</name>
<gene>
    <name evidence="2" type="ORF">MVEN_00141300</name>
</gene>
<dbReference type="Proteomes" id="UP000620124">
    <property type="component" value="Unassembled WGS sequence"/>
</dbReference>